<dbReference type="EMBL" id="AVOT02054604">
    <property type="protein sequence ID" value="MBW0549291.1"/>
    <property type="molecule type" value="Genomic_DNA"/>
</dbReference>
<accession>A0A9Q3P7F5</accession>
<name>A0A9Q3P7F5_9BASI</name>
<keyword evidence="2" id="KW-1185">Reference proteome</keyword>
<sequence length="89" mass="9820">MPSRHCLPSLHSQSALPHAPNTAYHPYARGVHSRHCLPSLRLRSALPTCSRHCLPSLHLRGALPSLLTILKLAEFPPDTSYPYASVLHP</sequence>
<comment type="caution">
    <text evidence="1">The sequence shown here is derived from an EMBL/GenBank/DDBJ whole genome shotgun (WGS) entry which is preliminary data.</text>
</comment>
<reference evidence="1" key="1">
    <citation type="submission" date="2021-03" db="EMBL/GenBank/DDBJ databases">
        <title>Draft genome sequence of rust myrtle Austropuccinia psidii MF-1, a brazilian biotype.</title>
        <authorList>
            <person name="Quecine M.C."/>
            <person name="Pachon D.M.R."/>
            <person name="Bonatelli M.L."/>
            <person name="Correr F.H."/>
            <person name="Franceschini L.M."/>
            <person name="Leite T.F."/>
            <person name="Margarido G.R.A."/>
            <person name="Almeida C.A."/>
            <person name="Ferrarezi J.A."/>
            <person name="Labate C.A."/>
        </authorList>
    </citation>
    <scope>NUCLEOTIDE SEQUENCE</scope>
    <source>
        <strain evidence="1">MF-1</strain>
    </source>
</reference>
<organism evidence="1 2">
    <name type="scientific">Austropuccinia psidii MF-1</name>
    <dbReference type="NCBI Taxonomy" id="1389203"/>
    <lineage>
        <taxon>Eukaryota</taxon>
        <taxon>Fungi</taxon>
        <taxon>Dikarya</taxon>
        <taxon>Basidiomycota</taxon>
        <taxon>Pucciniomycotina</taxon>
        <taxon>Pucciniomycetes</taxon>
        <taxon>Pucciniales</taxon>
        <taxon>Sphaerophragmiaceae</taxon>
        <taxon>Austropuccinia</taxon>
    </lineage>
</organism>
<evidence type="ECO:0000313" key="1">
    <source>
        <dbReference type="EMBL" id="MBW0549291.1"/>
    </source>
</evidence>
<dbReference type="AlphaFoldDB" id="A0A9Q3P7F5"/>
<evidence type="ECO:0000313" key="2">
    <source>
        <dbReference type="Proteomes" id="UP000765509"/>
    </source>
</evidence>
<gene>
    <name evidence="1" type="ORF">O181_089006</name>
</gene>
<dbReference type="Proteomes" id="UP000765509">
    <property type="component" value="Unassembled WGS sequence"/>
</dbReference>
<protein>
    <submittedName>
        <fullName evidence="1">Uncharacterized protein</fullName>
    </submittedName>
</protein>
<proteinExistence type="predicted"/>